<feature type="region of interest" description="Disordered" evidence="1">
    <location>
        <begin position="1"/>
        <end position="30"/>
    </location>
</feature>
<organism evidence="2 3">
    <name type="scientific">Epicoccum nigrum</name>
    <name type="common">Soil fungus</name>
    <name type="synonym">Epicoccum purpurascens</name>
    <dbReference type="NCBI Taxonomy" id="105696"/>
    <lineage>
        <taxon>Eukaryota</taxon>
        <taxon>Fungi</taxon>
        <taxon>Dikarya</taxon>
        <taxon>Ascomycota</taxon>
        <taxon>Pezizomycotina</taxon>
        <taxon>Dothideomycetes</taxon>
        <taxon>Pleosporomycetidae</taxon>
        <taxon>Pleosporales</taxon>
        <taxon>Pleosporineae</taxon>
        <taxon>Didymellaceae</taxon>
        <taxon>Epicoccum</taxon>
    </lineage>
</organism>
<name>A0A1Y2LHW4_EPING</name>
<feature type="compositionally biased region" description="Basic and acidic residues" evidence="1">
    <location>
        <begin position="9"/>
        <end position="30"/>
    </location>
</feature>
<dbReference type="Proteomes" id="UP000193240">
    <property type="component" value="Unassembled WGS sequence"/>
</dbReference>
<evidence type="ECO:0000313" key="3">
    <source>
        <dbReference type="Proteomes" id="UP000193240"/>
    </source>
</evidence>
<dbReference type="EMBL" id="KZ107864">
    <property type="protein sequence ID" value="OSS43544.1"/>
    <property type="molecule type" value="Genomic_DNA"/>
</dbReference>
<protein>
    <submittedName>
        <fullName evidence="2">Uncharacterized protein</fullName>
    </submittedName>
</protein>
<keyword evidence="3" id="KW-1185">Reference proteome</keyword>
<dbReference type="AlphaFoldDB" id="A0A1Y2LHW4"/>
<gene>
    <name evidence="2" type="ORF">B5807_11894</name>
</gene>
<dbReference type="InParanoid" id="A0A1Y2LHW4"/>
<evidence type="ECO:0000256" key="1">
    <source>
        <dbReference type="SAM" id="MobiDB-lite"/>
    </source>
</evidence>
<proteinExistence type="predicted"/>
<accession>A0A1Y2LHW4</accession>
<sequence length="160" mass="18086">MASQLVSGESHKAERQARHAGEPAKKDRRFEHTLSRRDVLAGFRSKARNAVLRVCIVSALILRRGEAGAGEFRTYIQACTSIWPSFSKNDSQERPNELFHWARAQHSRQCSIQVSIAITRSNSRNIDTPLRKLDTASSDTREYSLHLCRGNLHQNVKTSS</sequence>
<evidence type="ECO:0000313" key="2">
    <source>
        <dbReference type="EMBL" id="OSS43544.1"/>
    </source>
</evidence>
<reference evidence="2 3" key="1">
    <citation type="journal article" date="2017" name="Genome Announc.">
        <title>Genome sequence of the saprophytic ascomycete Epicoccum nigrum ICMP 19927 strain isolated from New Zealand.</title>
        <authorList>
            <person name="Fokin M."/>
            <person name="Fleetwood D."/>
            <person name="Weir B.S."/>
            <person name="Villas-Boas S.G."/>
        </authorList>
    </citation>
    <scope>NUCLEOTIDE SEQUENCE [LARGE SCALE GENOMIC DNA]</scope>
    <source>
        <strain evidence="2 3">ICMP 19927</strain>
    </source>
</reference>